<dbReference type="Proteomes" id="UP000285092">
    <property type="component" value="Unassembled WGS sequence"/>
</dbReference>
<keyword evidence="1" id="KW-1133">Transmembrane helix</keyword>
<dbReference type="OrthoDB" id="7422991at2"/>
<protein>
    <submittedName>
        <fullName evidence="2">Uncharacterized protein</fullName>
    </submittedName>
</protein>
<keyword evidence="1" id="KW-0472">Membrane</keyword>
<sequence length="246" mass="26571">MQPRALFREADSVLTEIAFSRSLRTAALFLLPYAGVLVGLDVAAHYGELTEAHLPVQFFLASDGGFGEWLEYSLTFAIAAMLLVMWRWDGASVYLANALLFAWLTLDNSIEIHERFGHAFAGAFAGWSLPVAPNDIGEASLFLVIGAFWLIALVAALRHARLRAAVESLILSGCIAAAAFFGVVVDLIVVWGAHTQALIEVETFIEDGGEFAMICVAFLIQVALFDAAWRGRSGRGVRGPEVGLSP</sequence>
<keyword evidence="1" id="KW-0812">Transmembrane</keyword>
<feature type="transmembrane region" description="Helical" evidence="1">
    <location>
        <begin position="93"/>
        <end position="110"/>
    </location>
</feature>
<reference evidence="2 3" key="1">
    <citation type="submission" date="2018-08" db="EMBL/GenBank/DDBJ databases">
        <title>Altererythrobacter sp.Ery1 and Ery12, the genome sequencing of novel strains in genus Alterythrobacter.</title>
        <authorList>
            <person name="Cheng H."/>
            <person name="Wu Y.-H."/>
            <person name="Fang C."/>
            <person name="Xu X.-W."/>
        </authorList>
    </citation>
    <scope>NUCLEOTIDE SEQUENCE [LARGE SCALE GENOMIC DNA]</scope>
    <source>
        <strain evidence="2 3">Ery1</strain>
    </source>
</reference>
<feature type="transmembrane region" description="Helical" evidence="1">
    <location>
        <begin position="139"/>
        <end position="157"/>
    </location>
</feature>
<accession>A0A418ND69</accession>
<proteinExistence type="predicted"/>
<name>A0A418ND69_9SPHN</name>
<organism evidence="2 3">
    <name type="scientific">Pelagerythrobacter aerophilus</name>
    <dbReference type="NCBI Taxonomy" id="2306995"/>
    <lineage>
        <taxon>Bacteria</taxon>
        <taxon>Pseudomonadati</taxon>
        <taxon>Pseudomonadota</taxon>
        <taxon>Alphaproteobacteria</taxon>
        <taxon>Sphingomonadales</taxon>
        <taxon>Erythrobacteraceae</taxon>
        <taxon>Pelagerythrobacter</taxon>
    </lineage>
</organism>
<dbReference type="AlphaFoldDB" id="A0A418ND69"/>
<feature type="transmembrane region" description="Helical" evidence="1">
    <location>
        <begin position="211"/>
        <end position="229"/>
    </location>
</feature>
<feature type="transmembrane region" description="Helical" evidence="1">
    <location>
        <begin position="169"/>
        <end position="191"/>
    </location>
</feature>
<feature type="transmembrane region" description="Helical" evidence="1">
    <location>
        <begin position="26"/>
        <end position="46"/>
    </location>
</feature>
<evidence type="ECO:0000313" key="2">
    <source>
        <dbReference type="EMBL" id="RIV75678.1"/>
    </source>
</evidence>
<evidence type="ECO:0000256" key="1">
    <source>
        <dbReference type="SAM" id="Phobius"/>
    </source>
</evidence>
<dbReference type="EMBL" id="QXFK01000019">
    <property type="protein sequence ID" value="RIV75678.1"/>
    <property type="molecule type" value="Genomic_DNA"/>
</dbReference>
<evidence type="ECO:0000313" key="3">
    <source>
        <dbReference type="Proteomes" id="UP000285092"/>
    </source>
</evidence>
<gene>
    <name evidence="2" type="ORF">D2V04_15455</name>
</gene>
<comment type="caution">
    <text evidence="2">The sequence shown here is derived from an EMBL/GenBank/DDBJ whole genome shotgun (WGS) entry which is preliminary data.</text>
</comment>
<dbReference type="RefSeq" id="WP_119514604.1">
    <property type="nucleotide sequence ID" value="NZ_QXFK01000019.1"/>
</dbReference>
<keyword evidence="3" id="KW-1185">Reference proteome</keyword>
<feature type="transmembrane region" description="Helical" evidence="1">
    <location>
        <begin position="66"/>
        <end position="86"/>
    </location>
</feature>